<evidence type="ECO:0000256" key="3">
    <source>
        <dbReference type="PROSITE-ProRule" id="PRU00023"/>
    </source>
</evidence>
<reference evidence="5" key="1">
    <citation type="journal article" date="2021" name="Nat. Commun.">
        <title>Genetic determinants of endophytism in the Arabidopsis root mycobiome.</title>
        <authorList>
            <person name="Mesny F."/>
            <person name="Miyauchi S."/>
            <person name="Thiergart T."/>
            <person name="Pickel B."/>
            <person name="Atanasova L."/>
            <person name="Karlsson M."/>
            <person name="Huettel B."/>
            <person name="Barry K.W."/>
            <person name="Haridas S."/>
            <person name="Chen C."/>
            <person name="Bauer D."/>
            <person name="Andreopoulos W."/>
            <person name="Pangilinan J."/>
            <person name="LaButti K."/>
            <person name="Riley R."/>
            <person name="Lipzen A."/>
            <person name="Clum A."/>
            <person name="Drula E."/>
            <person name="Henrissat B."/>
            <person name="Kohler A."/>
            <person name="Grigoriev I.V."/>
            <person name="Martin F.M."/>
            <person name="Hacquard S."/>
        </authorList>
    </citation>
    <scope>NUCLEOTIDE SEQUENCE</scope>
    <source>
        <strain evidence="5">MPI-CAGE-AT-0016</strain>
    </source>
</reference>
<dbReference type="SUPFAM" id="SSF53474">
    <property type="entry name" value="alpha/beta-Hydrolases"/>
    <property type="match status" value="1"/>
</dbReference>
<evidence type="ECO:0000256" key="1">
    <source>
        <dbReference type="ARBA" id="ARBA00022737"/>
    </source>
</evidence>
<dbReference type="PANTHER" id="PTHR24198:SF165">
    <property type="entry name" value="ANKYRIN REPEAT-CONTAINING PROTEIN-RELATED"/>
    <property type="match status" value="1"/>
</dbReference>
<dbReference type="InterPro" id="IPR036770">
    <property type="entry name" value="Ankyrin_rpt-contain_sf"/>
</dbReference>
<dbReference type="PROSITE" id="PS50088">
    <property type="entry name" value="ANK_REPEAT"/>
    <property type="match status" value="2"/>
</dbReference>
<feature type="repeat" description="ANK" evidence="3">
    <location>
        <begin position="892"/>
        <end position="924"/>
    </location>
</feature>
<proteinExistence type="predicted"/>
<evidence type="ECO:0000256" key="2">
    <source>
        <dbReference type="ARBA" id="ARBA00023043"/>
    </source>
</evidence>
<dbReference type="SMART" id="SM00248">
    <property type="entry name" value="ANK"/>
    <property type="match status" value="7"/>
</dbReference>
<keyword evidence="1" id="KW-0677">Repeat</keyword>
<dbReference type="PROSITE" id="PS50297">
    <property type="entry name" value="ANK_REP_REGION"/>
    <property type="match status" value="2"/>
</dbReference>
<accession>A0A8K0WZY9</accession>
<dbReference type="AlphaFoldDB" id="A0A8K0WZY9"/>
<dbReference type="InterPro" id="IPR029058">
    <property type="entry name" value="AB_hydrolase_fold"/>
</dbReference>
<sequence>MAGDDPEDRHGLFRLHPPRGQYEPRKYDVDIVAIHGLNGRALHTWTDDGGHLWLRDSLPAHVPGARIMTFGYNSAVLFNASRSGISDFAVDLGARLDHIRRRPEENKRPLIFICHSLGGIVFKSLLVLESIKSSLLAQSICGVVSSTQLSDISRLAVTYMAKIPIVSFYETRPLGPSVIVEAFSAMLGLPNELALPIDADHREIARVSQRRPHRYLLVWSAVKDLAEECVTDANRPDQKKYDKGTLRNALNAVLAMPSMQRTFIAVDAVDELGVAMAADLMRSLSLAVDQLCETQPASRVRIFVSARPNHFRLRQSDTLQQLSMTDDIVNRDIQVYLEVKIDDLADRNDGFAAVLSPEIRRRIVDSIIRTAGGMFLAAELAWDEFGRGLLWNDDIVAQKLQHIERAAPGLVSFYEKTVARIDKAEIDDALAIFSVLAAAARPLSEQELGTILSMARVTTRRIRHSSDFQPYQGLAFIVENKLPDLLRFQDDDRVTFVHLSFKDFFESKAEYEDDIEWGRQAIARSCLEYIQLDDLLVYGKRTTLKPKELEDRFRFFPYARDHSIWHINARPVEDPLWLLFADTAGEGGPFTLPSFSNTWSITNIGGNGGSPLQHILRKVTAPKKFQLIRKFDEHGYDLDEKWSDDTCGRPLQYCCSWAGNFPDLKEAALLLLALGANPSLPSRPHRTNIQAALDKEVWDLYDALFRHPMTDFRDRDAVGRPVLHSVVRAAPVGRVIELIDVLAESDLSLQDHNGYTPLHVAISSGRLEVVRELLRAPGVHLDLTDNDGRTPLTLATYWGLKQIALVLIEPPHLVKMDEADHMRALILAAKHYDKELCIRLLELCRYRNLNSYVDETGKMIMHHAAREDWADVLDACIRNGGHGLRIDCIDHSGRNALHHAAFMGNIDSCRVLLQGGASLTQQDRNGKTAAQAAADAGFKETLLLLLRSGRVDPNQRDLEGRNLVHWAATLDCLDVMELIASTQGVRLDQPDKYGKLPIDIAFVCKSRSVGKYLGARMPFLDIYSWDGMYCSPVVGCVEPESIDWEKRFNEDRREGERARRKKNREAWEALHRAYPYEEWALVLHPEASTKPDIETAPRAGTAGRCPLGESPSRRGEDGGGFMIIPAESFTL</sequence>
<dbReference type="Proteomes" id="UP000813385">
    <property type="component" value="Unassembled WGS sequence"/>
</dbReference>
<evidence type="ECO:0000313" key="5">
    <source>
        <dbReference type="EMBL" id="KAH7353930.1"/>
    </source>
</evidence>
<gene>
    <name evidence="5" type="ORF">B0T11DRAFT_230200</name>
</gene>
<dbReference type="Gene3D" id="1.25.40.20">
    <property type="entry name" value="Ankyrin repeat-containing domain"/>
    <property type="match status" value="2"/>
</dbReference>
<dbReference type="InterPro" id="IPR002110">
    <property type="entry name" value="Ankyrin_rpt"/>
</dbReference>
<dbReference type="PANTHER" id="PTHR24198">
    <property type="entry name" value="ANKYRIN REPEAT AND PROTEIN KINASE DOMAIN-CONTAINING PROTEIN"/>
    <property type="match status" value="1"/>
</dbReference>
<feature type="region of interest" description="Disordered" evidence="4">
    <location>
        <begin position="1090"/>
        <end position="1121"/>
    </location>
</feature>
<dbReference type="Gene3D" id="3.40.50.1820">
    <property type="entry name" value="alpha/beta hydrolase"/>
    <property type="match status" value="1"/>
</dbReference>
<keyword evidence="6" id="KW-1185">Reference proteome</keyword>
<organism evidence="5 6">
    <name type="scientific">Plectosphaerella cucumerina</name>
    <dbReference type="NCBI Taxonomy" id="40658"/>
    <lineage>
        <taxon>Eukaryota</taxon>
        <taxon>Fungi</taxon>
        <taxon>Dikarya</taxon>
        <taxon>Ascomycota</taxon>
        <taxon>Pezizomycotina</taxon>
        <taxon>Sordariomycetes</taxon>
        <taxon>Hypocreomycetidae</taxon>
        <taxon>Glomerellales</taxon>
        <taxon>Plectosphaerellaceae</taxon>
        <taxon>Plectosphaerella</taxon>
    </lineage>
</organism>
<comment type="caution">
    <text evidence="5">The sequence shown here is derived from an EMBL/GenBank/DDBJ whole genome shotgun (WGS) entry which is preliminary data.</text>
</comment>
<dbReference type="SUPFAM" id="SSF48403">
    <property type="entry name" value="Ankyrin repeat"/>
    <property type="match status" value="1"/>
</dbReference>
<dbReference type="Pfam" id="PF12796">
    <property type="entry name" value="Ank_2"/>
    <property type="match status" value="2"/>
</dbReference>
<dbReference type="OrthoDB" id="7464126at2759"/>
<feature type="repeat" description="ANK" evidence="3">
    <location>
        <begin position="753"/>
        <end position="786"/>
    </location>
</feature>
<evidence type="ECO:0000256" key="4">
    <source>
        <dbReference type="SAM" id="MobiDB-lite"/>
    </source>
</evidence>
<protein>
    <submittedName>
        <fullName evidence="5">Ankyrin repeat-containing domain protein</fullName>
    </submittedName>
</protein>
<keyword evidence="2 3" id="KW-0040">ANK repeat</keyword>
<name>A0A8K0WZY9_9PEZI</name>
<dbReference type="EMBL" id="JAGPXD010000005">
    <property type="protein sequence ID" value="KAH7353930.1"/>
    <property type="molecule type" value="Genomic_DNA"/>
</dbReference>
<evidence type="ECO:0000313" key="6">
    <source>
        <dbReference type="Proteomes" id="UP000813385"/>
    </source>
</evidence>